<protein>
    <submittedName>
        <fullName evidence="2">EH signature domain-containing protein</fullName>
    </submittedName>
</protein>
<gene>
    <name evidence="2" type="ORF">V5F32_08635</name>
</gene>
<keyword evidence="3" id="KW-1185">Reference proteome</keyword>
<evidence type="ECO:0000313" key="3">
    <source>
        <dbReference type="Proteomes" id="UP001604002"/>
    </source>
</evidence>
<dbReference type="Proteomes" id="UP001604002">
    <property type="component" value="Unassembled WGS sequence"/>
</dbReference>
<dbReference type="RefSeq" id="WP_393992131.1">
    <property type="nucleotide sequence ID" value="NZ_JBAFVH010000004.1"/>
</dbReference>
<dbReference type="EMBL" id="JBAFVH010000004">
    <property type="protein sequence ID" value="MFG1372227.1"/>
    <property type="molecule type" value="Genomic_DNA"/>
</dbReference>
<organism evidence="2 3">
    <name type="scientific">Xanthobacter oligotrophicus</name>
    <dbReference type="NCBI Taxonomy" id="2607286"/>
    <lineage>
        <taxon>Bacteria</taxon>
        <taxon>Pseudomonadati</taxon>
        <taxon>Pseudomonadota</taxon>
        <taxon>Alphaproteobacteria</taxon>
        <taxon>Hyphomicrobiales</taxon>
        <taxon>Xanthobacteraceae</taxon>
        <taxon>Xanthobacter</taxon>
    </lineage>
</organism>
<sequence length="469" mass="51164">MNEVPTRLKDALRAVGRRAAPTALLPREPAVARALARLPADMLGFSAPARGRNYKHIAEAIAEACHAGRPLDRRDLRDAPWCLWQTRPALAQDPVCLAAVLGAVAASPRRRPLRSLASAWMMSFEPGQPGMAEAAWLLRDSASMMGSPWDRLSASFGLFHEAEGPRRVAEAALSGRVTPVAVLKQGGIGSLDATSGYAKACLALLLGMIEAGQVRDPMERLKRVRDVAVRPDGRLVFQELGPQTCGALLHPFREALPDRAVRDAYLDLLLMLFGDPRLHPAAWARMAEEGEMVRHWLTEQSLRQFLDVADRAAGAHDFGSAWPARRRFWEAVYDAGLVSEAWVVFSPLGVDLAKRLFGENASFGRFSRGGGKPVAVGHTVLLLRVGQRGLVADWSFNGQCNIWFDHEATDAPRLYKANYSPDELGARDTAAGHARQETVSCVHSGDWQARVADEIGKITGVHIPASSYL</sequence>
<name>A0ABW6ZWP0_9HYPH</name>
<comment type="caution">
    <text evidence="2">The sequence shown here is derived from an EMBL/GenBank/DDBJ whole genome shotgun (WGS) entry which is preliminary data.</text>
</comment>
<evidence type="ECO:0000313" key="2">
    <source>
        <dbReference type="EMBL" id="MFG1372227.1"/>
    </source>
</evidence>
<accession>A0ABW6ZWP0</accession>
<dbReference type="InterPro" id="IPR028943">
    <property type="entry name" value="ZorC_EH_Signature_dom"/>
</dbReference>
<proteinExistence type="predicted"/>
<dbReference type="Pfam" id="PF15611">
    <property type="entry name" value="EH_Signature"/>
    <property type="match status" value="1"/>
</dbReference>
<feature type="domain" description="Zorya protein ZorC EH" evidence="1">
    <location>
        <begin position="30"/>
        <end position="454"/>
    </location>
</feature>
<evidence type="ECO:0000259" key="1">
    <source>
        <dbReference type="Pfam" id="PF15611"/>
    </source>
</evidence>
<reference evidence="2 3" key="1">
    <citation type="submission" date="2024-02" db="EMBL/GenBank/DDBJ databases">
        <title>Expansion and revision of Xanthobacter and proposal of Roseixanthobacter gen. nov.</title>
        <authorList>
            <person name="Soltysiak M.P.M."/>
            <person name="Jalihal A."/>
            <person name="Ory A."/>
            <person name="Chrisophersen C."/>
            <person name="Lee A.D."/>
            <person name="Boulton J."/>
            <person name="Springer M."/>
        </authorList>
    </citation>
    <scope>NUCLEOTIDE SEQUENCE [LARGE SCALE GENOMIC DNA]</scope>
    <source>
        <strain evidence="2 3">23A</strain>
    </source>
</reference>